<protein>
    <recommendedName>
        <fullName evidence="2">DUF5050 domain-containing protein</fullName>
    </recommendedName>
</protein>
<evidence type="ECO:0008006" key="2">
    <source>
        <dbReference type="Google" id="ProtNLM"/>
    </source>
</evidence>
<organism evidence="1">
    <name type="scientific">bioreactor metagenome</name>
    <dbReference type="NCBI Taxonomy" id="1076179"/>
    <lineage>
        <taxon>unclassified sequences</taxon>
        <taxon>metagenomes</taxon>
        <taxon>ecological metagenomes</taxon>
    </lineage>
</organism>
<gene>
    <name evidence="1" type="ORF">SDC9_90075</name>
</gene>
<dbReference type="AlphaFoldDB" id="A0A644ZRC9"/>
<dbReference type="PROSITE" id="PS51257">
    <property type="entry name" value="PROKAR_LIPOPROTEIN"/>
    <property type="match status" value="1"/>
</dbReference>
<accession>A0A644ZRC9</accession>
<reference evidence="1" key="1">
    <citation type="submission" date="2019-08" db="EMBL/GenBank/DDBJ databases">
        <authorList>
            <person name="Kucharzyk K."/>
            <person name="Murdoch R.W."/>
            <person name="Higgins S."/>
            <person name="Loffler F."/>
        </authorList>
    </citation>
    <scope>NUCLEOTIDE SEQUENCE</scope>
</reference>
<sequence length="434" mass="48821">MRMVKGVFMKVKILSAVIVCAMALGFVACAVEPYSTQSAIEHSTPEKTNLHMVTTPDQVGISSTDSGYYTTEMNTDGSFIICYIDYATKSKIVLCNRPECSHNDETCPAYLNRGVSLFVCDETLYFYFPEMIDAKGGAENSDNCARLECANLNGSNRRILRQFSANSQIAYGIASDGINLYYSELTTTAFNQEIKSEYWLVSQNINSGAVTKIKELSENKHIVDASENKFYFKTFEETETSDSFAQKQVISCSELVNGKLTEEVPCANWMRDEAVGDIADNELYLYKYQTDSITKIDLATGEETPLIEGVFNDTVIVAGIKRVSNHYLVMTAYQKDNLPTPLQIVIDIDAESKNKNLLFFDSPDGRTIPWQIKAVFKDDFLVVNSIIPQKVTVMYYDQPMEMMIGIEQYALISQDSYYNNLAEKAVNIELFQKN</sequence>
<comment type="caution">
    <text evidence="1">The sequence shown here is derived from an EMBL/GenBank/DDBJ whole genome shotgun (WGS) entry which is preliminary data.</text>
</comment>
<evidence type="ECO:0000313" key="1">
    <source>
        <dbReference type="EMBL" id="MPM43402.1"/>
    </source>
</evidence>
<proteinExistence type="predicted"/>
<name>A0A644ZRC9_9ZZZZ</name>
<dbReference type="EMBL" id="VSSQ01010090">
    <property type="protein sequence ID" value="MPM43402.1"/>
    <property type="molecule type" value="Genomic_DNA"/>
</dbReference>